<organism evidence="2 3">
    <name type="scientific">Tilletia laevis</name>
    <dbReference type="NCBI Taxonomy" id="157183"/>
    <lineage>
        <taxon>Eukaryota</taxon>
        <taxon>Fungi</taxon>
        <taxon>Dikarya</taxon>
        <taxon>Basidiomycota</taxon>
        <taxon>Ustilaginomycotina</taxon>
        <taxon>Exobasidiomycetes</taxon>
        <taxon>Tilletiales</taxon>
        <taxon>Tilletiaceae</taxon>
        <taxon>Tilletia</taxon>
    </lineage>
</organism>
<evidence type="ECO:0000313" key="2">
    <source>
        <dbReference type="EMBL" id="CAD6921401.1"/>
    </source>
</evidence>
<proteinExistence type="predicted"/>
<evidence type="ECO:0000313" key="3">
    <source>
        <dbReference type="Proteomes" id="UP000836404"/>
    </source>
</evidence>
<comment type="caution">
    <text evidence="2">The sequence shown here is derived from an EMBL/GenBank/DDBJ whole genome shotgun (WGS) entry which is preliminary data.</text>
</comment>
<feature type="compositionally biased region" description="Polar residues" evidence="1">
    <location>
        <begin position="62"/>
        <end position="83"/>
    </location>
</feature>
<dbReference type="AlphaFoldDB" id="A0A9N8LNR3"/>
<feature type="region of interest" description="Disordered" evidence="1">
    <location>
        <begin position="42"/>
        <end position="83"/>
    </location>
</feature>
<dbReference type="EMBL" id="CAJHJF010001736">
    <property type="protein sequence ID" value="CAD6921401.1"/>
    <property type="molecule type" value="Genomic_DNA"/>
</dbReference>
<reference evidence="2 3" key="1">
    <citation type="submission" date="2020-10" db="EMBL/GenBank/DDBJ databases">
        <authorList>
            <person name="Sedaghatjoo S."/>
        </authorList>
    </citation>
    <scope>NUCLEOTIDE SEQUENCE [LARGE SCALE GENOMIC DNA]</scope>
    <source>
        <strain evidence="2 3">LLFL</strain>
    </source>
</reference>
<gene>
    <name evidence="2" type="ORF">JKILLFL_G7169</name>
</gene>
<sequence>LATSPGLRHKSANPADRFLLSRPWVLLPVCSSLFASTGASQFSQLKPSSPVTSRLRQHHSLGRQQQSSDLWSQTVDDTVGSIT</sequence>
<evidence type="ECO:0000256" key="1">
    <source>
        <dbReference type="SAM" id="MobiDB-lite"/>
    </source>
</evidence>
<keyword evidence="3" id="KW-1185">Reference proteome</keyword>
<feature type="non-terminal residue" evidence="2">
    <location>
        <position position="1"/>
    </location>
</feature>
<dbReference type="Proteomes" id="UP000836404">
    <property type="component" value="Unassembled WGS sequence"/>
</dbReference>
<name>A0A9N8LNR3_9BASI</name>
<protein>
    <submittedName>
        <fullName evidence="2">Uncharacterized protein</fullName>
    </submittedName>
</protein>
<feature type="compositionally biased region" description="Polar residues" evidence="1">
    <location>
        <begin position="42"/>
        <end position="54"/>
    </location>
</feature>
<accession>A0A9N8LNR3</accession>